<keyword evidence="3" id="KW-0472">Membrane</keyword>
<feature type="non-terminal residue" evidence="4">
    <location>
        <position position="1"/>
    </location>
</feature>
<dbReference type="SUPFAM" id="SSF50331">
    <property type="entry name" value="MOP-like"/>
    <property type="match status" value="1"/>
</dbReference>
<reference evidence="4" key="1">
    <citation type="submission" date="2018-05" db="EMBL/GenBank/DDBJ databases">
        <authorList>
            <person name="Lanie J.A."/>
            <person name="Ng W.-L."/>
            <person name="Kazmierczak K.M."/>
            <person name="Andrzejewski T.M."/>
            <person name="Davidsen T.M."/>
            <person name="Wayne K.J."/>
            <person name="Tettelin H."/>
            <person name="Glass J.I."/>
            <person name="Rusch D."/>
            <person name="Podicherti R."/>
            <person name="Tsui H.-C.T."/>
            <person name="Winkler M.E."/>
        </authorList>
    </citation>
    <scope>NUCLEOTIDE SEQUENCE</scope>
</reference>
<organism evidence="4">
    <name type="scientific">marine metagenome</name>
    <dbReference type="NCBI Taxonomy" id="408172"/>
    <lineage>
        <taxon>unclassified sequences</taxon>
        <taxon>metagenomes</taxon>
        <taxon>ecological metagenomes</taxon>
    </lineage>
</organism>
<dbReference type="InterPro" id="IPR012340">
    <property type="entry name" value="NA-bd_OB-fold"/>
</dbReference>
<dbReference type="GO" id="GO:0055052">
    <property type="term" value="C:ATP-binding cassette (ABC) transporter complex, substrate-binding subunit-containing"/>
    <property type="evidence" value="ECO:0007669"/>
    <property type="project" value="TreeGrafter"/>
</dbReference>
<evidence type="ECO:0000256" key="3">
    <source>
        <dbReference type="ARBA" id="ARBA00023136"/>
    </source>
</evidence>
<dbReference type="InterPro" id="IPR027417">
    <property type="entry name" value="P-loop_NTPase"/>
</dbReference>
<sequence length="183" mass="20396">RDLNMTMVYATPDQLEALTMGDNITIIKEGKFIQKGGPDELYDKPSNSYVAEMIGSPTINFLNAKLLKDNNKNVIELPFGKLNLINSLDLSNDFQDIDLSFGIRPHDISIASNNDKNIFDAKVFLKEPLGDVTILDVTINDCKLKMILPQEEAVKFDVSNNIKVSFDTAKTYLFTSDTGVNIT</sequence>
<dbReference type="Gene3D" id="3.40.50.300">
    <property type="entry name" value="P-loop containing nucleotide triphosphate hydrolases"/>
    <property type="match status" value="1"/>
</dbReference>
<dbReference type="SUPFAM" id="SSF52540">
    <property type="entry name" value="P-loop containing nucleoside triphosphate hydrolases"/>
    <property type="match status" value="1"/>
</dbReference>
<dbReference type="PANTHER" id="PTHR43875">
    <property type="entry name" value="MALTODEXTRIN IMPORT ATP-BINDING PROTEIN MSMX"/>
    <property type="match status" value="1"/>
</dbReference>
<proteinExistence type="predicted"/>
<dbReference type="InterPro" id="IPR008995">
    <property type="entry name" value="Mo/tungstate-bd_C_term_dom"/>
</dbReference>
<evidence type="ECO:0000313" key="4">
    <source>
        <dbReference type="EMBL" id="SVC21628.1"/>
    </source>
</evidence>
<dbReference type="Gene3D" id="2.40.50.140">
    <property type="entry name" value="Nucleic acid-binding proteins"/>
    <property type="match status" value="1"/>
</dbReference>
<protein>
    <recommendedName>
        <fullName evidence="5">MalK OB fold domain-containing protein</fullName>
    </recommendedName>
</protein>
<accession>A0A382KB87</accession>
<dbReference type="GO" id="GO:0016887">
    <property type="term" value="F:ATP hydrolysis activity"/>
    <property type="evidence" value="ECO:0007669"/>
    <property type="project" value="InterPro"/>
</dbReference>
<gene>
    <name evidence="4" type="ORF">METZ01_LOCUS274482</name>
</gene>
<keyword evidence="1" id="KW-1003">Cell membrane</keyword>
<evidence type="ECO:0008006" key="5">
    <source>
        <dbReference type="Google" id="ProtNLM"/>
    </source>
</evidence>
<keyword evidence="2" id="KW-1278">Translocase</keyword>
<dbReference type="InterPro" id="IPR047641">
    <property type="entry name" value="ABC_transpr_MalK/UgpC-like"/>
</dbReference>
<evidence type="ECO:0000256" key="1">
    <source>
        <dbReference type="ARBA" id="ARBA00022475"/>
    </source>
</evidence>
<dbReference type="PANTHER" id="PTHR43875:SF15">
    <property type="entry name" value="TREHALOSE IMPORT ATP-BINDING PROTEIN SUGC"/>
    <property type="match status" value="1"/>
</dbReference>
<evidence type="ECO:0000256" key="2">
    <source>
        <dbReference type="ARBA" id="ARBA00022967"/>
    </source>
</evidence>
<dbReference type="AlphaFoldDB" id="A0A382KB87"/>
<dbReference type="EMBL" id="UINC01079537">
    <property type="protein sequence ID" value="SVC21628.1"/>
    <property type="molecule type" value="Genomic_DNA"/>
</dbReference>
<name>A0A382KB87_9ZZZZ</name>